<proteinExistence type="predicted"/>
<evidence type="ECO:0000256" key="1">
    <source>
        <dbReference type="SAM" id="Phobius"/>
    </source>
</evidence>
<keyword evidence="1" id="KW-1133">Transmembrane helix</keyword>
<evidence type="ECO:0000313" key="2">
    <source>
        <dbReference type="EMBL" id="ASJ01914.1"/>
    </source>
</evidence>
<gene>
    <name evidence="2" type="ORF">A3L09_00880</name>
</gene>
<feature type="transmembrane region" description="Helical" evidence="1">
    <location>
        <begin position="157"/>
        <end position="176"/>
    </location>
</feature>
<reference evidence="2 3" key="1">
    <citation type="submission" date="2016-03" db="EMBL/GenBank/DDBJ databases">
        <title>Complete genome sequence of Thermococcus profundus strain DT5432.</title>
        <authorList>
            <person name="Oger P.M."/>
        </authorList>
    </citation>
    <scope>NUCLEOTIDE SEQUENCE [LARGE SCALE GENOMIC DNA]</scope>
    <source>
        <strain evidence="2 3">DT 5432</strain>
    </source>
</reference>
<dbReference type="OrthoDB" id="99172at2157"/>
<dbReference type="RefSeq" id="WP_088857184.1">
    <property type="nucleotide sequence ID" value="NZ_CP014862.1"/>
</dbReference>
<name>A0A2Z2MD68_THEPR</name>
<evidence type="ECO:0000313" key="3">
    <source>
        <dbReference type="Proteomes" id="UP000250179"/>
    </source>
</evidence>
<feature type="transmembrane region" description="Helical" evidence="1">
    <location>
        <begin position="58"/>
        <end position="84"/>
    </location>
</feature>
<keyword evidence="1" id="KW-0472">Membrane</keyword>
<accession>A0A2Z2MD68</accession>
<dbReference type="Proteomes" id="UP000250179">
    <property type="component" value="Chromosome"/>
</dbReference>
<keyword evidence="1" id="KW-0812">Transmembrane</keyword>
<keyword evidence="3" id="KW-1185">Reference proteome</keyword>
<sequence length="226" mass="25042">MILEKLLAAILLTMFLGISAAVKVMGTIMRAGSAVWRKALRVEIPENEKKSWEKVHTAVWLLIGIWAFWRLKSSTLLGAVFGFLSFRSGSNVSKTAVYALHDRNILKRYSEGDRLLSVVGIASAFSLLMEGIFVLSFATAYRILSATAGPTTTAGSFIIYLWIGGFLFGAVFAWLVSRDNEGVILKNEAPVVLFFTTLSGKRKAEEGIKKSKKIAKKPIEHLRRKE</sequence>
<dbReference type="KEGG" id="tprf:A3L09_00880"/>
<dbReference type="GeneID" id="33318920"/>
<protein>
    <submittedName>
        <fullName evidence="2">Uncharacterized protein</fullName>
    </submittedName>
</protein>
<organism evidence="2 3">
    <name type="scientific">Thermococcus profundus</name>
    <dbReference type="NCBI Taxonomy" id="49899"/>
    <lineage>
        <taxon>Archaea</taxon>
        <taxon>Methanobacteriati</taxon>
        <taxon>Methanobacteriota</taxon>
        <taxon>Thermococci</taxon>
        <taxon>Thermococcales</taxon>
        <taxon>Thermococcaceae</taxon>
        <taxon>Thermococcus</taxon>
    </lineage>
</organism>
<feature type="transmembrane region" description="Helical" evidence="1">
    <location>
        <begin position="115"/>
        <end position="137"/>
    </location>
</feature>
<dbReference type="EMBL" id="CP014862">
    <property type="protein sequence ID" value="ASJ01914.1"/>
    <property type="molecule type" value="Genomic_DNA"/>
</dbReference>
<dbReference type="AlphaFoldDB" id="A0A2Z2MD68"/>